<dbReference type="Gene3D" id="3.40.50.2300">
    <property type="match status" value="1"/>
</dbReference>
<dbReference type="EMBL" id="POUA01000089">
    <property type="protein sequence ID" value="PZG47083.1"/>
    <property type="molecule type" value="Genomic_DNA"/>
</dbReference>
<dbReference type="CDD" id="cd06170">
    <property type="entry name" value="LuxR_C_like"/>
    <property type="match status" value="1"/>
</dbReference>
<dbReference type="InterPro" id="IPR039420">
    <property type="entry name" value="WalR-like"/>
</dbReference>
<dbReference type="PROSITE" id="PS50043">
    <property type="entry name" value="HTH_LUXR_2"/>
    <property type="match status" value="1"/>
</dbReference>
<dbReference type="SMART" id="SM00421">
    <property type="entry name" value="HTH_LUXR"/>
    <property type="match status" value="1"/>
</dbReference>
<dbReference type="InterPro" id="IPR016032">
    <property type="entry name" value="Sig_transdc_resp-reg_C-effctor"/>
</dbReference>
<reference evidence="5 6" key="1">
    <citation type="submission" date="2018-01" db="EMBL/GenBank/DDBJ databases">
        <title>Draft genome sequence of Sphaerisporangium sp. 7K107.</title>
        <authorList>
            <person name="Sahin N."/>
            <person name="Saygin H."/>
            <person name="Ay H."/>
        </authorList>
    </citation>
    <scope>NUCLEOTIDE SEQUENCE [LARGE SCALE GENOMIC DNA]</scope>
    <source>
        <strain evidence="5 6">7K107</strain>
    </source>
</reference>
<dbReference type="AlphaFoldDB" id="A0A2W2GGF6"/>
<keyword evidence="6" id="KW-1185">Reference proteome</keyword>
<feature type="domain" description="HTH luxR-type" evidence="4">
    <location>
        <begin position="126"/>
        <end position="191"/>
    </location>
</feature>
<proteinExistence type="predicted"/>
<sequence>MLHMGNGIFVLGEATAVPRLDELIVRHRPMVAVVNAALRQADDVEFALALAARTLGRTRVVLVSETLDEDLLGRALQSGTGGFVHREALLREIIPAIRQVAAGLTFISSTMITRLRDRFPAVINRVGHRLTPLTRREAEVLALVAAGLSNLQIADKLGIGAGTVRSHLARILAKLSARNRAHAVGIAYESGLLTVGSSHRR</sequence>
<evidence type="ECO:0000256" key="3">
    <source>
        <dbReference type="ARBA" id="ARBA00023163"/>
    </source>
</evidence>
<name>A0A2W2GGF6_9ACTN</name>
<dbReference type="GO" id="GO:0003677">
    <property type="term" value="F:DNA binding"/>
    <property type="evidence" value="ECO:0007669"/>
    <property type="project" value="UniProtKB-KW"/>
</dbReference>
<dbReference type="GO" id="GO:0006355">
    <property type="term" value="P:regulation of DNA-templated transcription"/>
    <property type="evidence" value="ECO:0007669"/>
    <property type="project" value="InterPro"/>
</dbReference>
<protein>
    <submittedName>
        <fullName evidence="5">DNA-binding response regulator</fullName>
    </submittedName>
</protein>
<dbReference type="PANTHER" id="PTHR43214">
    <property type="entry name" value="TWO-COMPONENT RESPONSE REGULATOR"/>
    <property type="match status" value="1"/>
</dbReference>
<evidence type="ECO:0000313" key="5">
    <source>
        <dbReference type="EMBL" id="PZG47083.1"/>
    </source>
</evidence>
<comment type="caution">
    <text evidence="5">The sequence shown here is derived from an EMBL/GenBank/DDBJ whole genome shotgun (WGS) entry which is preliminary data.</text>
</comment>
<dbReference type="PRINTS" id="PR00038">
    <property type="entry name" value="HTHLUXR"/>
</dbReference>
<keyword evidence="3" id="KW-0804">Transcription</keyword>
<dbReference type="Proteomes" id="UP000248544">
    <property type="component" value="Unassembled WGS sequence"/>
</dbReference>
<dbReference type="SUPFAM" id="SSF52172">
    <property type="entry name" value="CheY-like"/>
    <property type="match status" value="1"/>
</dbReference>
<dbReference type="SUPFAM" id="SSF46894">
    <property type="entry name" value="C-terminal effector domain of the bipartite response regulators"/>
    <property type="match status" value="1"/>
</dbReference>
<dbReference type="PANTHER" id="PTHR43214:SF24">
    <property type="entry name" value="TRANSCRIPTIONAL REGULATORY PROTEIN NARL-RELATED"/>
    <property type="match status" value="1"/>
</dbReference>
<evidence type="ECO:0000259" key="4">
    <source>
        <dbReference type="PROSITE" id="PS50043"/>
    </source>
</evidence>
<evidence type="ECO:0000256" key="1">
    <source>
        <dbReference type="ARBA" id="ARBA00023015"/>
    </source>
</evidence>
<organism evidence="5 6">
    <name type="scientific">Spongiactinospora gelatinilytica</name>
    <dbReference type="NCBI Taxonomy" id="2666298"/>
    <lineage>
        <taxon>Bacteria</taxon>
        <taxon>Bacillati</taxon>
        <taxon>Actinomycetota</taxon>
        <taxon>Actinomycetes</taxon>
        <taxon>Streptosporangiales</taxon>
        <taxon>Streptosporangiaceae</taxon>
        <taxon>Spongiactinospora</taxon>
    </lineage>
</organism>
<gene>
    <name evidence="5" type="ORF">C1I98_13740</name>
</gene>
<dbReference type="Pfam" id="PF00196">
    <property type="entry name" value="GerE"/>
    <property type="match status" value="1"/>
</dbReference>
<keyword evidence="1" id="KW-0805">Transcription regulation</keyword>
<keyword evidence="2 5" id="KW-0238">DNA-binding</keyword>
<evidence type="ECO:0000256" key="2">
    <source>
        <dbReference type="ARBA" id="ARBA00023125"/>
    </source>
</evidence>
<evidence type="ECO:0000313" key="6">
    <source>
        <dbReference type="Proteomes" id="UP000248544"/>
    </source>
</evidence>
<accession>A0A2W2GGF6</accession>
<dbReference type="PROSITE" id="PS00622">
    <property type="entry name" value="HTH_LUXR_1"/>
    <property type="match status" value="1"/>
</dbReference>
<dbReference type="InterPro" id="IPR000792">
    <property type="entry name" value="Tscrpt_reg_LuxR_C"/>
</dbReference>
<dbReference type="InterPro" id="IPR011006">
    <property type="entry name" value="CheY-like_superfamily"/>
</dbReference>